<keyword evidence="5 9" id="KW-0547">Nucleotide-binding</keyword>
<gene>
    <name evidence="10" type="ORF">SAMN05660429_01691</name>
</gene>
<dbReference type="InterPro" id="IPR027417">
    <property type="entry name" value="P-loop_NTPase"/>
</dbReference>
<organism evidence="10 11">
    <name type="scientific">Thalassotalea agarivorans</name>
    <name type="common">Thalassomonas agarivorans</name>
    <dbReference type="NCBI Taxonomy" id="349064"/>
    <lineage>
        <taxon>Bacteria</taxon>
        <taxon>Pseudomonadati</taxon>
        <taxon>Pseudomonadota</taxon>
        <taxon>Gammaproteobacteria</taxon>
        <taxon>Alteromonadales</taxon>
        <taxon>Colwelliaceae</taxon>
        <taxon>Thalassotalea</taxon>
    </lineage>
</organism>
<dbReference type="SUPFAM" id="SSF52540">
    <property type="entry name" value="P-loop containing nucleoside triphosphate hydrolases"/>
    <property type="match status" value="1"/>
</dbReference>
<dbReference type="InterPro" id="IPR006001">
    <property type="entry name" value="Therm_gnt_kin"/>
</dbReference>
<dbReference type="Gene3D" id="3.40.50.300">
    <property type="entry name" value="P-loop containing nucleotide triphosphate hydrolases"/>
    <property type="match status" value="1"/>
</dbReference>
<dbReference type="STRING" id="349064.SAMN05660429_01691"/>
<keyword evidence="6 9" id="KW-0418">Kinase</keyword>
<dbReference type="PANTHER" id="PTHR43442:SF3">
    <property type="entry name" value="GLUCONOKINASE-RELATED"/>
    <property type="match status" value="1"/>
</dbReference>
<evidence type="ECO:0000256" key="9">
    <source>
        <dbReference type="RuleBase" id="RU363066"/>
    </source>
</evidence>
<dbReference type="AlphaFoldDB" id="A0A1I0E1K2"/>
<evidence type="ECO:0000256" key="6">
    <source>
        <dbReference type="ARBA" id="ARBA00022777"/>
    </source>
</evidence>
<evidence type="ECO:0000256" key="5">
    <source>
        <dbReference type="ARBA" id="ARBA00022741"/>
    </source>
</evidence>
<dbReference type="RefSeq" id="WP_093329231.1">
    <property type="nucleotide sequence ID" value="NZ_AP027363.1"/>
</dbReference>
<evidence type="ECO:0000256" key="8">
    <source>
        <dbReference type="ARBA" id="ARBA00048090"/>
    </source>
</evidence>
<dbReference type="PANTHER" id="PTHR43442">
    <property type="entry name" value="GLUCONOKINASE-RELATED"/>
    <property type="match status" value="1"/>
</dbReference>
<dbReference type="EC" id="2.7.1.12" evidence="3 9"/>
<name>A0A1I0E1K2_THASX</name>
<reference evidence="10 11" key="1">
    <citation type="submission" date="2016-10" db="EMBL/GenBank/DDBJ databases">
        <authorList>
            <person name="de Groot N.N."/>
        </authorList>
    </citation>
    <scope>NUCLEOTIDE SEQUENCE [LARGE SCALE GENOMIC DNA]</scope>
    <source>
        <strain evidence="10 11">DSM 19706</strain>
    </source>
</reference>
<dbReference type="GO" id="GO:0046316">
    <property type="term" value="F:gluconokinase activity"/>
    <property type="evidence" value="ECO:0007669"/>
    <property type="project" value="UniProtKB-EC"/>
</dbReference>
<evidence type="ECO:0000313" key="10">
    <source>
        <dbReference type="EMBL" id="SET38768.1"/>
    </source>
</evidence>
<comment type="catalytic activity">
    <reaction evidence="8 9">
        <text>D-gluconate + ATP = 6-phospho-D-gluconate + ADP + H(+)</text>
        <dbReference type="Rhea" id="RHEA:19433"/>
        <dbReference type="ChEBI" id="CHEBI:15378"/>
        <dbReference type="ChEBI" id="CHEBI:18391"/>
        <dbReference type="ChEBI" id="CHEBI:30616"/>
        <dbReference type="ChEBI" id="CHEBI:58759"/>
        <dbReference type="ChEBI" id="CHEBI:456216"/>
        <dbReference type="EC" id="2.7.1.12"/>
    </reaction>
</comment>
<evidence type="ECO:0000256" key="1">
    <source>
        <dbReference type="ARBA" id="ARBA00004761"/>
    </source>
</evidence>
<comment type="similarity">
    <text evidence="2 9">Belongs to the gluconokinase GntK/GntV family.</text>
</comment>
<evidence type="ECO:0000313" key="11">
    <source>
        <dbReference type="Proteomes" id="UP000199308"/>
    </source>
</evidence>
<dbReference type="GO" id="GO:0005524">
    <property type="term" value="F:ATP binding"/>
    <property type="evidence" value="ECO:0007669"/>
    <property type="project" value="UniProtKB-KW"/>
</dbReference>
<proteinExistence type="inferred from homology"/>
<dbReference type="PROSITE" id="PS51257">
    <property type="entry name" value="PROKAR_LIPOPROTEIN"/>
    <property type="match status" value="1"/>
</dbReference>
<keyword evidence="7 9" id="KW-0067">ATP-binding</keyword>
<evidence type="ECO:0000256" key="3">
    <source>
        <dbReference type="ARBA" id="ARBA00012054"/>
    </source>
</evidence>
<evidence type="ECO:0000256" key="7">
    <source>
        <dbReference type="ARBA" id="ARBA00022840"/>
    </source>
</evidence>
<dbReference type="CDD" id="cd02021">
    <property type="entry name" value="GntK"/>
    <property type="match status" value="1"/>
</dbReference>
<dbReference type="OrthoDB" id="9795716at2"/>
<evidence type="ECO:0000256" key="4">
    <source>
        <dbReference type="ARBA" id="ARBA00022679"/>
    </source>
</evidence>
<sequence>MAAKVKQLYVIMGVSGCGKSSVGTNIADNIGCRFFEGDSFHPEANIAHMAKGNPLNDSMRAPWISAILAELTTHFQHNNQAVLAFSGLKDSYRMRFNALEANVSFFYLDVAEAQLQQRLKARKEHFFPASLLASQLATLELTGSSQVIPIPVNGPINETANKILKHITEMTHEH</sequence>
<dbReference type="Proteomes" id="UP000199308">
    <property type="component" value="Unassembled WGS sequence"/>
</dbReference>
<keyword evidence="11" id="KW-1185">Reference proteome</keyword>
<accession>A0A1I0E1K2</accession>
<comment type="pathway">
    <text evidence="1">Carbohydrate acid metabolism.</text>
</comment>
<dbReference type="GO" id="GO:0005975">
    <property type="term" value="P:carbohydrate metabolic process"/>
    <property type="evidence" value="ECO:0007669"/>
    <property type="project" value="InterPro"/>
</dbReference>
<dbReference type="GO" id="GO:0005737">
    <property type="term" value="C:cytoplasm"/>
    <property type="evidence" value="ECO:0007669"/>
    <property type="project" value="TreeGrafter"/>
</dbReference>
<dbReference type="EMBL" id="FOHK01000007">
    <property type="protein sequence ID" value="SET38768.1"/>
    <property type="molecule type" value="Genomic_DNA"/>
</dbReference>
<dbReference type="NCBIfam" id="TIGR01313">
    <property type="entry name" value="therm_gnt_kin"/>
    <property type="match status" value="1"/>
</dbReference>
<dbReference type="Pfam" id="PF13671">
    <property type="entry name" value="AAA_33"/>
    <property type="match status" value="1"/>
</dbReference>
<keyword evidence="4 9" id="KW-0808">Transferase</keyword>
<evidence type="ECO:0000256" key="2">
    <source>
        <dbReference type="ARBA" id="ARBA00008420"/>
    </source>
</evidence>
<protein>
    <recommendedName>
        <fullName evidence="3 9">Gluconokinase</fullName>
        <ecNumber evidence="3 9">2.7.1.12</ecNumber>
    </recommendedName>
</protein>